<dbReference type="InterPro" id="IPR018485">
    <property type="entry name" value="FGGY_C"/>
</dbReference>
<dbReference type="InterPro" id="IPR018484">
    <property type="entry name" value="FGGY_N"/>
</dbReference>
<evidence type="ECO:0008006" key="8">
    <source>
        <dbReference type="Google" id="ProtNLM"/>
    </source>
</evidence>
<dbReference type="InterPro" id="IPR043129">
    <property type="entry name" value="ATPase_NBD"/>
</dbReference>
<gene>
    <name evidence="6" type="ORF">H9754_11915</name>
</gene>
<evidence type="ECO:0000259" key="5">
    <source>
        <dbReference type="Pfam" id="PF02782"/>
    </source>
</evidence>
<protein>
    <recommendedName>
        <fullName evidence="8">Glycerol kinase</fullName>
    </recommendedName>
</protein>
<reference evidence="6" key="1">
    <citation type="journal article" date="2021" name="PeerJ">
        <title>Extensive microbial diversity within the chicken gut microbiome revealed by metagenomics and culture.</title>
        <authorList>
            <person name="Gilroy R."/>
            <person name="Ravi A."/>
            <person name="Getino M."/>
            <person name="Pursley I."/>
            <person name="Horton D.L."/>
            <person name="Alikhan N.F."/>
            <person name="Baker D."/>
            <person name="Gharbi K."/>
            <person name="Hall N."/>
            <person name="Watson M."/>
            <person name="Adriaenssens E.M."/>
            <person name="Foster-Nyarko E."/>
            <person name="Jarju S."/>
            <person name="Secka A."/>
            <person name="Antonio M."/>
            <person name="Oren A."/>
            <person name="Chaudhuri R.R."/>
            <person name="La Ragione R."/>
            <person name="Hildebrand F."/>
            <person name="Pallen M.J."/>
        </authorList>
    </citation>
    <scope>NUCLEOTIDE SEQUENCE</scope>
    <source>
        <strain evidence="6">ChiSjej3B21-8574</strain>
    </source>
</reference>
<evidence type="ECO:0000259" key="4">
    <source>
        <dbReference type="Pfam" id="PF00370"/>
    </source>
</evidence>
<dbReference type="InterPro" id="IPR000577">
    <property type="entry name" value="Carb_kinase_FGGY"/>
</dbReference>
<keyword evidence="2" id="KW-0808">Transferase</keyword>
<evidence type="ECO:0000313" key="6">
    <source>
        <dbReference type="EMBL" id="HJC51248.1"/>
    </source>
</evidence>
<reference evidence="6" key="2">
    <citation type="submission" date="2021-04" db="EMBL/GenBank/DDBJ databases">
        <authorList>
            <person name="Gilroy R."/>
        </authorList>
    </citation>
    <scope>NUCLEOTIDE SEQUENCE</scope>
    <source>
        <strain evidence="6">ChiSjej3B21-8574</strain>
    </source>
</reference>
<accession>A0A9D2PKH2</accession>
<evidence type="ECO:0000256" key="1">
    <source>
        <dbReference type="ARBA" id="ARBA00009156"/>
    </source>
</evidence>
<organism evidence="6 7">
    <name type="scientific">Candidatus Anaerostipes avistercoris</name>
    <dbReference type="NCBI Taxonomy" id="2838462"/>
    <lineage>
        <taxon>Bacteria</taxon>
        <taxon>Bacillati</taxon>
        <taxon>Bacillota</taxon>
        <taxon>Clostridia</taxon>
        <taxon>Lachnospirales</taxon>
        <taxon>Lachnospiraceae</taxon>
        <taxon>Anaerostipes</taxon>
    </lineage>
</organism>
<dbReference type="PANTHER" id="PTHR43095">
    <property type="entry name" value="SUGAR KINASE"/>
    <property type="match status" value="1"/>
</dbReference>
<dbReference type="GO" id="GO:0016301">
    <property type="term" value="F:kinase activity"/>
    <property type="evidence" value="ECO:0007669"/>
    <property type="project" value="UniProtKB-KW"/>
</dbReference>
<comment type="similarity">
    <text evidence="1">Belongs to the FGGY kinase family.</text>
</comment>
<name>A0A9D2PKH2_9FIRM</name>
<dbReference type="Pfam" id="PF02782">
    <property type="entry name" value="FGGY_C"/>
    <property type="match status" value="1"/>
</dbReference>
<comment type="caution">
    <text evidence="6">The sequence shown here is derived from an EMBL/GenBank/DDBJ whole genome shotgun (WGS) entry which is preliminary data.</text>
</comment>
<sequence>MNVLIVDAGTSSMRGVLMNEEAEVLFQTRKRYHPEFCSAVKVIQNPLVWKKALTEIGTEVQEWAGMNQKSIDAVSLTAQRTSVMLTDQDGNAITDAVMWQDKRNLQLCRELRERNKEIIERSGNTINPVFSGSKIAWLRQEMPEAYDQAEKVLTVSDYLLYQMTGNFRSDRTYASRSHLMNLRTGRWDPVLLEIFDVEENKLCELIEPGEKHGTLTRRFSTETGIPEGIPVYSPGGDQQCASLGMGILKEGNLEITSGTGAFIAGITKKLPDIFQGNAILNYGAIPGTYIVEASILTCSAAFDWFCKNFYKEPDGIHYERINREIEDSPPGANGCMLLPFFQGRSTPLWNPEATASFTNVTLSTTRGDMARALLEGIACEIRNNIDVVEVQTGRAEHIFIGGGLSRSHPFNQIQADVYERQLFHYSNSESAALGAWISTAVSAGVCASYEEAFRKARCGDNIIEYEPKGENMAVYREMRSRMNQMYQKIYDKNK</sequence>
<dbReference type="GO" id="GO:0005975">
    <property type="term" value="P:carbohydrate metabolic process"/>
    <property type="evidence" value="ECO:0007669"/>
    <property type="project" value="InterPro"/>
</dbReference>
<keyword evidence="3" id="KW-0418">Kinase</keyword>
<dbReference type="Proteomes" id="UP000823904">
    <property type="component" value="Unassembled WGS sequence"/>
</dbReference>
<dbReference type="CDD" id="cd07779">
    <property type="entry name" value="ASKHA_NBD_FGGY_YgcE-like"/>
    <property type="match status" value="1"/>
</dbReference>
<dbReference type="EMBL" id="DWWD01000046">
    <property type="protein sequence ID" value="HJC51248.1"/>
    <property type="molecule type" value="Genomic_DNA"/>
</dbReference>
<feature type="domain" description="Carbohydrate kinase FGGY N-terminal" evidence="4">
    <location>
        <begin position="3"/>
        <end position="244"/>
    </location>
</feature>
<evidence type="ECO:0000313" key="7">
    <source>
        <dbReference type="Proteomes" id="UP000823904"/>
    </source>
</evidence>
<evidence type="ECO:0000256" key="3">
    <source>
        <dbReference type="ARBA" id="ARBA00022777"/>
    </source>
</evidence>
<dbReference type="Pfam" id="PF00370">
    <property type="entry name" value="FGGY_N"/>
    <property type="match status" value="1"/>
</dbReference>
<feature type="domain" description="Carbohydrate kinase FGGY C-terminal" evidence="5">
    <location>
        <begin position="255"/>
        <end position="442"/>
    </location>
</feature>
<dbReference type="AlphaFoldDB" id="A0A9D2PKH2"/>
<dbReference type="SUPFAM" id="SSF53067">
    <property type="entry name" value="Actin-like ATPase domain"/>
    <property type="match status" value="2"/>
</dbReference>
<dbReference type="Gene3D" id="3.30.420.40">
    <property type="match status" value="2"/>
</dbReference>
<dbReference type="InterPro" id="IPR050406">
    <property type="entry name" value="FGGY_Carb_Kinase"/>
</dbReference>
<dbReference type="PIRSF" id="PIRSF000538">
    <property type="entry name" value="GlpK"/>
    <property type="match status" value="1"/>
</dbReference>
<proteinExistence type="inferred from homology"/>
<evidence type="ECO:0000256" key="2">
    <source>
        <dbReference type="ARBA" id="ARBA00022679"/>
    </source>
</evidence>
<dbReference type="PANTHER" id="PTHR43095:SF5">
    <property type="entry name" value="XYLULOSE KINASE"/>
    <property type="match status" value="1"/>
</dbReference>